<accession>A0A1T4QGY2</accession>
<evidence type="ECO:0000256" key="2">
    <source>
        <dbReference type="ARBA" id="ARBA00022525"/>
    </source>
</evidence>
<name>A0A1T4QGY2_9FIRM</name>
<comment type="subcellular location">
    <subcellularLocation>
        <location evidence="1">Secreted</location>
    </subcellularLocation>
</comment>
<evidence type="ECO:0000259" key="5">
    <source>
        <dbReference type="Pfam" id="PF24517"/>
    </source>
</evidence>
<keyword evidence="4" id="KW-0472">Membrane</keyword>
<dbReference type="InterPro" id="IPR055372">
    <property type="entry name" value="CBM96"/>
</dbReference>
<keyword evidence="4" id="KW-1133">Transmembrane helix</keyword>
<dbReference type="Pfam" id="PF24517">
    <property type="entry name" value="CBM96"/>
    <property type="match status" value="1"/>
</dbReference>
<dbReference type="Gene3D" id="2.60.120.970">
    <property type="match status" value="1"/>
</dbReference>
<dbReference type="GO" id="GO:0005576">
    <property type="term" value="C:extracellular region"/>
    <property type="evidence" value="ECO:0007669"/>
    <property type="project" value="UniProtKB-SubCell"/>
</dbReference>
<keyword evidence="4" id="KW-0812">Transmembrane</keyword>
<organism evidence="6 7">
    <name type="scientific">Carboxydocella sporoproducens DSM 16521</name>
    <dbReference type="NCBI Taxonomy" id="1121270"/>
    <lineage>
        <taxon>Bacteria</taxon>
        <taxon>Bacillati</taxon>
        <taxon>Bacillota</taxon>
        <taxon>Clostridia</taxon>
        <taxon>Eubacteriales</taxon>
        <taxon>Clostridiales Family XVI. Incertae Sedis</taxon>
        <taxon>Carboxydocella</taxon>
    </lineage>
</organism>
<feature type="domain" description="Carbohydrate-binding module family 96" evidence="5">
    <location>
        <begin position="211"/>
        <end position="369"/>
    </location>
</feature>
<feature type="transmembrane region" description="Helical" evidence="4">
    <location>
        <begin position="465"/>
        <end position="487"/>
    </location>
</feature>
<evidence type="ECO:0000256" key="4">
    <source>
        <dbReference type="SAM" id="Phobius"/>
    </source>
</evidence>
<evidence type="ECO:0000313" key="7">
    <source>
        <dbReference type="Proteomes" id="UP000189933"/>
    </source>
</evidence>
<dbReference type="NCBIfam" id="NF033679">
    <property type="entry name" value="DNRLRE_dom"/>
    <property type="match status" value="1"/>
</dbReference>
<dbReference type="Proteomes" id="UP000189933">
    <property type="component" value="Unassembled WGS sequence"/>
</dbReference>
<dbReference type="EMBL" id="FUXM01000018">
    <property type="protein sequence ID" value="SKA02877.1"/>
    <property type="molecule type" value="Genomic_DNA"/>
</dbReference>
<keyword evidence="2" id="KW-0964">Secreted</keyword>
<keyword evidence="7" id="KW-1185">Reference proteome</keyword>
<reference evidence="7" key="1">
    <citation type="submission" date="2017-02" db="EMBL/GenBank/DDBJ databases">
        <authorList>
            <person name="Varghese N."/>
            <person name="Submissions S."/>
        </authorList>
    </citation>
    <scope>NUCLEOTIDE SEQUENCE [LARGE SCALE GENOMIC DNA]</scope>
    <source>
        <strain evidence="7">DSM 16521</strain>
    </source>
</reference>
<keyword evidence="3" id="KW-0732">Signal</keyword>
<dbReference type="OrthoDB" id="9771173at2"/>
<dbReference type="RefSeq" id="WP_078665717.1">
    <property type="nucleotide sequence ID" value="NZ_FUXM01000018.1"/>
</dbReference>
<evidence type="ECO:0000256" key="1">
    <source>
        <dbReference type="ARBA" id="ARBA00004613"/>
    </source>
</evidence>
<proteinExistence type="predicted"/>
<evidence type="ECO:0000313" key="6">
    <source>
        <dbReference type="EMBL" id="SKA02877.1"/>
    </source>
</evidence>
<sequence length="528" mass="56678">MQELISKRTRNSKHYLRPDGKIEAHIYSGDVHYHDGNSWQEIVGDWEYEPGFGHKVKRAGYNLRILPGYIRFGFAPKIYVDYRLPAGTRSISGRKLIITEAWSNADLEYTNGTTGIKADIVLKGPGHPAEFRIPAYPKGCNMVQFGQEIVFEAGGQLVGRIPAPFALDASGEVGPVTLQLDGNEIVLIPDASWLANATYPARIDPTTTLQPSSQDAYIWQRNSTTNYGATSIIRVGWNSAYGVPWRGLVQFDISGITGDITSATLSLYAYTVSGSQTVNLHKVTSAWSESTITWNTAPGFDSSVVTAKNISAVGWQDFDITVLVQGWKTNGNNFGVLLKQDTESNSNYCDFASKEYTTDTALRPKLIITYTTPSVDASINTTAATALAAVIAASANGGANIAGAAANLVAGALIPGISGNAGVVPGVAGAGALVNTVAASGQAEVIPGPGQAMINGFLPLNKAEAWVQGAIISALASSLAPAIIAFVPKKKSPAYSWREMLERHIYKELPDRYVAKELPSRYTWKELN</sequence>
<dbReference type="AlphaFoldDB" id="A0A1T4QGY2"/>
<protein>
    <recommendedName>
        <fullName evidence="5">Carbohydrate-binding module family 96 domain-containing protein</fullName>
    </recommendedName>
</protein>
<evidence type="ECO:0000256" key="3">
    <source>
        <dbReference type="ARBA" id="ARBA00022729"/>
    </source>
</evidence>
<gene>
    <name evidence="6" type="ORF">SAMN02745885_01671</name>
</gene>